<evidence type="ECO:0008006" key="2">
    <source>
        <dbReference type="Google" id="ProtNLM"/>
    </source>
</evidence>
<accession>A0A7V2ZMB9</accession>
<sequence length="293" mass="33376">MKFLIIVFLILITGAYLLAQKDMTPQQIKDKMTKIRQSTDWSDPVASKRANEEIKKLSKQLMTSRINQNPTNQSDSVRAELQKENIENISKTWNQMLEAAKLGEEGDILLGKPVRNEITEDYKEDQSPKNYNPEFLKQMNLLVIDLSIPTVQRTIDVMHNFKGIEILIITSWNKSTTVNLPDILKRASQYPLKELYIINFGSFVTSIPKEINQFKDLSTLALFNNNIKQLPEMKSFASKLDSLFIDKNPIGSVFPAISSMKNLKKLGIAKTSISDAEINKIEKLLPDCEVIIK</sequence>
<dbReference type="AlphaFoldDB" id="A0A7V2ZMB9"/>
<proteinExistence type="predicted"/>
<evidence type="ECO:0000313" key="1">
    <source>
        <dbReference type="EMBL" id="HFI92638.1"/>
    </source>
</evidence>
<dbReference type="Gene3D" id="3.80.10.10">
    <property type="entry name" value="Ribonuclease Inhibitor"/>
    <property type="match status" value="1"/>
</dbReference>
<gene>
    <name evidence="1" type="ORF">ENS31_14055</name>
</gene>
<dbReference type="SUPFAM" id="SSF52047">
    <property type="entry name" value="RNI-like"/>
    <property type="match status" value="1"/>
</dbReference>
<organism evidence="1">
    <name type="scientific">Ignavibacterium album</name>
    <dbReference type="NCBI Taxonomy" id="591197"/>
    <lineage>
        <taxon>Bacteria</taxon>
        <taxon>Pseudomonadati</taxon>
        <taxon>Ignavibacteriota</taxon>
        <taxon>Ignavibacteria</taxon>
        <taxon>Ignavibacteriales</taxon>
        <taxon>Ignavibacteriaceae</taxon>
        <taxon>Ignavibacterium</taxon>
    </lineage>
</organism>
<dbReference type="EMBL" id="DSUJ01000011">
    <property type="protein sequence ID" value="HFI92638.1"/>
    <property type="molecule type" value="Genomic_DNA"/>
</dbReference>
<comment type="caution">
    <text evidence="1">The sequence shown here is derived from an EMBL/GenBank/DDBJ whole genome shotgun (WGS) entry which is preliminary data.</text>
</comment>
<protein>
    <recommendedName>
        <fullName evidence="2">Leucine-rich repeat domain-containing protein</fullName>
    </recommendedName>
</protein>
<reference evidence="1" key="1">
    <citation type="journal article" date="2020" name="mSystems">
        <title>Genome- and Community-Level Interaction Insights into Carbon Utilization and Element Cycling Functions of Hydrothermarchaeota in Hydrothermal Sediment.</title>
        <authorList>
            <person name="Zhou Z."/>
            <person name="Liu Y."/>
            <person name="Xu W."/>
            <person name="Pan J."/>
            <person name="Luo Z.H."/>
            <person name="Li M."/>
        </authorList>
    </citation>
    <scope>NUCLEOTIDE SEQUENCE [LARGE SCALE GENOMIC DNA]</scope>
    <source>
        <strain evidence="1">SpSt-479</strain>
    </source>
</reference>
<name>A0A7V2ZMB9_9BACT</name>
<dbReference type="InterPro" id="IPR032675">
    <property type="entry name" value="LRR_dom_sf"/>
</dbReference>